<keyword evidence="2" id="KW-1185">Reference proteome</keyword>
<dbReference type="InterPro" id="IPR036961">
    <property type="entry name" value="Kinesin_motor_dom_sf"/>
</dbReference>
<reference evidence="1 2" key="1">
    <citation type="journal article" date="2021" name="bioRxiv">
        <title>Chromosome-scale and haplotype-resolved genome assembly of a tetraploid potato cultivar.</title>
        <authorList>
            <person name="Sun H."/>
            <person name="Jiao W.-B."/>
            <person name="Krause K."/>
            <person name="Campoy J.A."/>
            <person name="Goel M."/>
            <person name="Folz-Donahue K."/>
            <person name="Kukat C."/>
            <person name="Huettel B."/>
            <person name="Schneeberger K."/>
        </authorList>
    </citation>
    <scope>NUCLEOTIDE SEQUENCE [LARGE SCALE GENOMIC DNA]</scope>
    <source>
        <strain evidence="1">SolTubOtavaFocal</strain>
        <tissue evidence="1">Leaves</tissue>
    </source>
</reference>
<gene>
    <name evidence="1" type="ORF">KY290_024646</name>
</gene>
<dbReference type="Gene3D" id="1.10.10.820">
    <property type="match status" value="1"/>
</dbReference>
<dbReference type="InterPro" id="IPR027417">
    <property type="entry name" value="P-loop_NTPase"/>
</dbReference>
<dbReference type="Proteomes" id="UP000826656">
    <property type="component" value="Unassembled WGS sequence"/>
</dbReference>
<proteinExistence type="predicted"/>
<sequence>MEVVVLDRFNGNADPEDWISKAERYFNFMGFSEEHWLPLPSLYHDGEALEWFRWMFRNKQFFDWTHFKEKLSLRFPKRTYAKSPVVDAQLSNILALLQKIENKYSVTSKQVLVEDVEISAAIVLSREISLAEENSSCVDNVESHLELFGTSIVEHSSHVDNMFDEMSTGVFTKEIQETSSASSFVADLDDNQSPRVFDECFPSCCPMIVAEVQPDTLNDMLDEESPGPKHNEAQLFDDCSPKDMSKRYVTTTFLDRGSKKSKIEFETFDNIYLAEFENSIAHSNRPLDELMLVVEHGKFTCEFSTHNILCQFSFNCGDIVIVLGTATNHSVWDPGISFKSKVVSGYTVNPKPLLLLGSIGIFGFITYDNSMTLVWDLGQQRCMHASVLLFVIPLAVITSLNFRFQNIFATWAIVDKMVMLDSTGYDTYSFLKGASIVDAYVVHKSMLEKSKSNSILSSWGKFTTTTRLMCYLAHFGGHRLVEELTVAQQIQLAELRKTSGAVMGLPLLESSQTFLAIILQQNHHYLSLLCETPMEVNKKCRLRDPESFSSLQQSYCYEIIACITFAHDSVNIKEVLKIAWLGKREQMELFRVVAFVMILGNMEFFEGNEFVSSILQVDSAWFILRTTIAALYTHLSLGRFNNIFSVWLYSNLEDKVLIEDESIVMNQVQPNRNTKITQLVVGLARPIGPRTSNWARLCLGFGFINTTWDSKLGICKLLRKYPSPLIPFL</sequence>
<comment type="caution">
    <text evidence="1">The sequence shown here is derived from an EMBL/GenBank/DDBJ whole genome shotgun (WGS) entry which is preliminary data.</text>
</comment>
<evidence type="ECO:0000313" key="1">
    <source>
        <dbReference type="EMBL" id="KAH0754376.1"/>
    </source>
</evidence>
<dbReference type="Gene3D" id="3.40.850.10">
    <property type="entry name" value="Kinesin motor domain"/>
    <property type="match status" value="1"/>
</dbReference>
<evidence type="ECO:0000313" key="2">
    <source>
        <dbReference type="Proteomes" id="UP000826656"/>
    </source>
</evidence>
<accession>A0ABQ7URE2</accession>
<dbReference type="Gene3D" id="1.20.120.720">
    <property type="entry name" value="Myosin VI head, motor domain, U50 subdomain"/>
    <property type="match status" value="1"/>
</dbReference>
<protein>
    <submittedName>
        <fullName evidence="1">Uncharacterized protein</fullName>
    </submittedName>
</protein>
<organism evidence="1 2">
    <name type="scientific">Solanum tuberosum</name>
    <name type="common">Potato</name>
    <dbReference type="NCBI Taxonomy" id="4113"/>
    <lineage>
        <taxon>Eukaryota</taxon>
        <taxon>Viridiplantae</taxon>
        <taxon>Streptophyta</taxon>
        <taxon>Embryophyta</taxon>
        <taxon>Tracheophyta</taxon>
        <taxon>Spermatophyta</taxon>
        <taxon>Magnoliopsida</taxon>
        <taxon>eudicotyledons</taxon>
        <taxon>Gunneridae</taxon>
        <taxon>Pentapetalae</taxon>
        <taxon>asterids</taxon>
        <taxon>lamiids</taxon>
        <taxon>Solanales</taxon>
        <taxon>Solanaceae</taxon>
        <taxon>Solanoideae</taxon>
        <taxon>Solaneae</taxon>
        <taxon>Solanum</taxon>
    </lineage>
</organism>
<dbReference type="SUPFAM" id="SSF52540">
    <property type="entry name" value="P-loop containing nucleoside triphosphate hydrolases"/>
    <property type="match status" value="1"/>
</dbReference>
<dbReference type="EMBL" id="JAIVGD010000018">
    <property type="protein sequence ID" value="KAH0754376.1"/>
    <property type="molecule type" value="Genomic_DNA"/>
</dbReference>
<name>A0ABQ7URE2_SOLTU</name>